<dbReference type="PROSITE" id="PS01124">
    <property type="entry name" value="HTH_ARAC_FAMILY_2"/>
    <property type="match status" value="1"/>
</dbReference>
<evidence type="ECO:0000313" key="6">
    <source>
        <dbReference type="Proteomes" id="UP000295388"/>
    </source>
</evidence>
<feature type="domain" description="HTH araC/xylS-type" evidence="4">
    <location>
        <begin position="225"/>
        <end position="323"/>
    </location>
</feature>
<dbReference type="AlphaFoldDB" id="A0A4R6K8D5"/>
<evidence type="ECO:0000256" key="2">
    <source>
        <dbReference type="ARBA" id="ARBA00023125"/>
    </source>
</evidence>
<evidence type="ECO:0000259" key="4">
    <source>
        <dbReference type="PROSITE" id="PS01124"/>
    </source>
</evidence>
<dbReference type="PANTHER" id="PTHR46796">
    <property type="entry name" value="HTH-TYPE TRANSCRIPTIONAL ACTIVATOR RHAS-RELATED"/>
    <property type="match status" value="1"/>
</dbReference>
<dbReference type="Pfam" id="PF12852">
    <property type="entry name" value="Cupin_6"/>
    <property type="match status" value="1"/>
</dbReference>
<dbReference type="Gene3D" id="1.10.10.60">
    <property type="entry name" value="Homeodomain-like"/>
    <property type="match status" value="2"/>
</dbReference>
<dbReference type="PANTHER" id="PTHR46796:SF7">
    <property type="entry name" value="ARAC FAMILY TRANSCRIPTIONAL REGULATOR"/>
    <property type="match status" value="1"/>
</dbReference>
<dbReference type="SMART" id="SM00342">
    <property type="entry name" value="HTH_ARAC"/>
    <property type="match status" value="1"/>
</dbReference>
<evidence type="ECO:0000313" key="5">
    <source>
        <dbReference type="EMBL" id="TDO45008.1"/>
    </source>
</evidence>
<dbReference type="PRINTS" id="PR00032">
    <property type="entry name" value="HTHARAC"/>
</dbReference>
<protein>
    <submittedName>
        <fullName evidence="5">AraC-like DNA-binding protein</fullName>
    </submittedName>
</protein>
<dbReference type="InterPro" id="IPR018062">
    <property type="entry name" value="HTH_AraC-typ_CS"/>
</dbReference>
<accession>A0A4R6K8D5</accession>
<dbReference type="SUPFAM" id="SSF46689">
    <property type="entry name" value="Homeodomain-like"/>
    <property type="match status" value="2"/>
</dbReference>
<evidence type="ECO:0000256" key="1">
    <source>
        <dbReference type="ARBA" id="ARBA00023015"/>
    </source>
</evidence>
<dbReference type="Proteomes" id="UP000295388">
    <property type="component" value="Unassembled WGS sequence"/>
</dbReference>
<dbReference type="InterPro" id="IPR020449">
    <property type="entry name" value="Tscrpt_reg_AraC-type_HTH"/>
</dbReference>
<keyword evidence="1" id="KW-0805">Transcription regulation</keyword>
<dbReference type="GO" id="GO:0043565">
    <property type="term" value="F:sequence-specific DNA binding"/>
    <property type="evidence" value="ECO:0007669"/>
    <property type="project" value="InterPro"/>
</dbReference>
<dbReference type="InterPro" id="IPR050204">
    <property type="entry name" value="AraC_XylS_family_regulators"/>
</dbReference>
<reference evidence="5 6" key="1">
    <citation type="submission" date="2019-03" db="EMBL/GenBank/DDBJ databases">
        <title>Genomic Encyclopedia of Type Strains, Phase III (KMG-III): the genomes of soil and plant-associated and newly described type strains.</title>
        <authorList>
            <person name="Whitman W."/>
        </authorList>
    </citation>
    <scope>NUCLEOTIDE SEQUENCE [LARGE SCALE GENOMIC DNA]</scope>
    <source>
        <strain evidence="5 6">VKM Ac-2527</strain>
    </source>
</reference>
<gene>
    <name evidence="5" type="ORF">EV643_114153</name>
</gene>
<keyword evidence="3" id="KW-0804">Transcription</keyword>
<dbReference type="InterPro" id="IPR032783">
    <property type="entry name" value="AraC_lig"/>
</dbReference>
<dbReference type="GO" id="GO:0003700">
    <property type="term" value="F:DNA-binding transcription factor activity"/>
    <property type="evidence" value="ECO:0007669"/>
    <property type="project" value="InterPro"/>
</dbReference>
<dbReference type="PROSITE" id="PS00041">
    <property type="entry name" value="HTH_ARAC_FAMILY_1"/>
    <property type="match status" value="1"/>
</dbReference>
<keyword evidence="2 5" id="KW-0238">DNA-binding</keyword>
<name>A0A4R6K8D5_9ACTN</name>
<organism evidence="5 6">
    <name type="scientific">Kribbella caucasensis</name>
    <dbReference type="NCBI Taxonomy" id="2512215"/>
    <lineage>
        <taxon>Bacteria</taxon>
        <taxon>Bacillati</taxon>
        <taxon>Actinomycetota</taxon>
        <taxon>Actinomycetes</taxon>
        <taxon>Propionibacteriales</taxon>
        <taxon>Kribbellaceae</taxon>
        <taxon>Kribbella</taxon>
    </lineage>
</organism>
<dbReference type="Pfam" id="PF12833">
    <property type="entry name" value="HTH_18"/>
    <property type="match status" value="1"/>
</dbReference>
<keyword evidence="6" id="KW-1185">Reference proteome</keyword>
<comment type="caution">
    <text evidence="5">The sequence shown here is derived from an EMBL/GenBank/DDBJ whole genome shotgun (WGS) entry which is preliminary data.</text>
</comment>
<dbReference type="InterPro" id="IPR018060">
    <property type="entry name" value="HTH_AraC"/>
</dbReference>
<sequence>MSDRSSVLYAGLMSRVSPPSDDLAEVLKAINVRSTILCRSHFTAPWGFRVDGSDLAKFHIVLDGAAWLELDSSAESHRLDTGAIVLLPRGTGHVVRDDPRTPVRHLEAILTDHPLDSAGRLRYGGDGASTTVLCGAFEGVLLPDDMTDLLPAALVLDQDGSSRVTRWLQPIADLLASDSTAPGDAAVLAKVADVFLTEFLRQYLAQQEAALVHLPTAEGASAPVAAALRLMRRDPRAQWTVEGLARQVGMSRTAFATRFRDSVGEPPLSHLTRVRLSQGAGYLATTSRTIGAIARDVGYDNESSFSKAFKRVYGCSPGAFRTEWSP</sequence>
<dbReference type="InterPro" id="IPR009057">
    <property type="entry name" value="Homeodomain-like_sf"/>
</dbReference>
<dbReference type="EMBL" id="SNWQ01000014">
    <property type="protein sequence ID" value="TDO45008.1"/>
    <property type="molecule type" value="Genomic_DNA"/>
</dbReference>
<evidence type="ECO:0000256" key="3">
    <source>
        <dbReference type="ARBA" id="ARBA00023163"/>
    </source>
</evidence>
<proteinExistence type="predicted"/>